<keyword evidence="3" id="KW-1185">Reference proteome</keyword>
<feature type="domain" description="UGSC-like" evidence="1">
    <location>
        <begin position="11"/>
        <end position="100"/>
    </location>
</feature>
<gene>
    <name evidence="2" type="ORF">GBAR_LOCUS10825</name>
</gene>
<organism evidence="2 3">
    <name type="scientific">Geodia barretti</name>
    <name type="common">Barrett's horny sponge</name>
    <dbReference type="NCBI Taxonomy" id="519541"/>
    <lineage>
        <taxon>Eukaryota</taxon>
        <taxon>Metazoa</taxon>
        <taxon>Porifera</taxon>
        <taxon>Demospongiae</taxon>
        <taxon>Heteroscleromorpha</taxon>
        <taxon>Tetractinellida</taxon>
        <taxon>Astrophorina</taxon>
        <taxon>Geodiidae</taxon>
        <taxon>Geodia</taxon>
    </lineage>
</organism>
<dbReference type="Pfam" id="PF24696">
    <property type="entry name" value="UGSC"/>
    <property type="match status" value="1"/>
</dbReference>
<name>A0AA35RVF5_GEOBA</name>
<dbReference type="AlphaFoldDB" id="A0AA35RVF5"/>
<evidence type="ECO:0000259" key="1">
    <source>
        <dbReference type="Pfam" id="PF24696"/>
    </source>
</evidence>
<dbReference type="EMBL" id="CASHTH010001671">
    <property type="protein sequence ID" value="CAI8017932.1"/>
    <property type="molecule type" value="Genomic_DNA"/>
</dbReference>
<dbReference type="InterPro" id="IPR057767">
    <property type="entry name" value="UGSC-like_dom"/>
</dbReference>
<evidence type="ECO:0000313" key="2">
    <source>
        <dbReference type="EMBL" id="CAI8017932.1"/>
    </source>
</evidence>
<proteinExistence type="predicted"/>
<protein>
    <recommendedName>
        <fullName evidence="1">UGSC-like domain-containing protein</fullName>
    </recommendedName>
</protein>
<reference evidence="2" key="1">
    <citation type="submission" date="2023-03" db="EMBL/GenBank/DDBJ databases">
        <authorList>
            <person name="Steffen K."/>
            <person name="Cardenas P."/>
        </authorList>
    </citation>
    <scope>NUCLEOTIDE SEQUENCE</scope>
</reference>
<dbReference type="Proteomes" id="UP001174909">
    <property type="component" value="Unassembled WGS sequence"/>
</dbReference>
<accession>A0AA35RVF5</accession>
<sequence length="100" mass="11048">MVVETRQRYVLVDPTTLPMVPEFQGAPRLADLNNKRVGVIDDSKVNAKEYLEQLTDLLDQRFGITSIKYHAKPSASKPADPAVVAEMAKECDYVIVGVGD</sequence>
<comment type="caution">
    <text evidence="2">The sequence shown here is derived from an EMBL/GenBank/DDBJ whole genome shotgun (WGS) entry which is preliminary data.</text>
</comment>
<evidence type="ECO:0000313" key="3">
    <source>
        <dbReference type="Proteomes" id="UP001174909"/>
    </source>
</evidence>